<organism evidence="1 2">
    <name type="scientific">phage Lak_Megaphage_RVC_AP3_GC26</name>
    <dbReference type="NCBI Taxonomy" id="3109225"/>
    <lineage>
        <taxon>Viruses</taxon>
        <taxon>Duplodnaviria</taxon>
        <taxon>Heunggongvirae</taxon>
        <taxon>Uroviricota</taxon>
        <taxon>Caudoviricetes</taxon>
        <taxon>Caudoviricetes code 15 clade</taxon>
    </lineage>
</organism>
<reference evidence="1 2" key="1">
    <citation type="submission" date="2023-11" db="EMBL/GenBank/DDBJ databases">
        <authorList>
            <person name="Cook R."/>
            <person name="Crisci M."/>
            <person name="Pye H."/>
            <person name="Adriaenssens E."/>
            <person name="Santini J."/>
        </authorList>
    </citation>
    <scope>NUCLEOTIDE SEQUENCE [LARGE SCALE GENOMIC DNA]</scope>
    <source>
        <strain evidence="1">Lak_Megaphage_RVC_AP3_GC26</strain>
    </source>
</reference>
<dbReference type="Proteomes" id="UP001348805">
    <property type="component" value="Segment"/>
</dbReference>
<keyword evidence="2" id="KW-1185">Reference proteome</keyword>
<proteinExistence type="predicted"/>
<dbReference type="EMBL" id="OR769219">
    <property type="protein sequence ID" value="WQJ51391.1"/>
    <property type="molecule type" value="Genomic_DNA"/>
</dbReference>
<name>A0ABZ0YZV4_9CAUD</name>
<evidence type="ECO:0000313" key="1">
    <source>
        <dbReference type="EMBL" id="WQJ51391.1"/>
    </source>
</evidence>
<protein>
    <submittedName>
        <fullName evidence="1">Uncharacterized protein</fullName>
    </submittedName>
</protein>
<accession>A0ABZ0YZV4</accession>
<sequence length="71" mass="8508">MTKNKSVICIEDITHVVRVTNAWDGDKYWSGYYAYIRNSNGDNEFRDCTRLRLDDDDYKKLRKYLPIINNI</sequence>
<evidence type="ECO:0000313" key="2">
    <source>
        <dbReference type="Proteomes" id="UP001348805"/>
    </source>
</evidence>